<proteinExistence type="predicted"/>
<comment type="caution">
    <text evidence="3">The sequence shown here is derived from an EMBL/GenBank/DDBJ whole genome shotgun (WGS) entry which is preliminary data.</text>
</comment>
<evidence type="ECO:0000256" key="1">
    <source>
        <dbReference type="SAM" id="MobiDB-lite"/>
    </source>
</evidence>
<dbReference type="InterPro" id="IPR052894">
    <property type="entry name" value="AsmA-related"/>
</dbReference>
<reference evidence="3" key="1">
    <citation type="journal article" date="2022" name="ISME J.">
        <title>Identification of active gaseous-alkane degraders at natural gas seeps.</title>
        <authorList>
            <person name="Farhan Ul Haque M."/>
            <person name="Hernandez M."/>
            <person name="Crombie A.T."/>
            <person name="Murrell J.C."/>
        </authorList>
    </citation>
    <scope>NUCLEOTIDE SEQUENCE</scope>
    <source>
        <strain evidence="3">PC2</strain>
    </source>
</reference>
<organism evidence="3 4">
    <name type="scientific">Candidatus Rhodoblastus alkanivorans</name>
    <dbReference type="NCBI Taxonomy" id="2954117"/>
    <lineage>
        <taxon>Bacteria</taxon>
        <taxon>Pseudomonadati</taxon>
        <taxon>Pseudomonadota</taxon>
        <taxon>Alphaproteobacteria</taxon>
        <taxon>Hyphomicrobiales</taxon>
        <taxon>Rhodoblastaceae</taxon>
        <taxon>Rhodoblastus</taxon>
    </lineage>
</organism>
<keyword evidence="4" id="KW-1185">Reference proteome</keyword>
<evidence type="ECO:0000313" key="4">
    <source>
        <dbReference type="Proteomes" id="UP001139104"/>
    </source>
</evidence>
<accession>A0ABS9Z7I0</accession>
<dbReference type="RefSeq" id="WP_243068855.1">
    <property type="nucleotide sequence ID" value="NZ_JAIVFP010000001.1"/>
</dbReference>
<name>A0ABS9Z7I0_9HYPH</name>
<evidence type="ECO:0000313" key="3">
    <source>
        <dbReference type="EMBL" id="MCI4683390.1"/>
    </source>
</evidence>
<sequence>MREPDICEGPLPPPLPPRRFRRARRTASAGLSFALMAVLVALAAGMVALAVGRVNLDAFKPMVVSVLQDRLGPNYILAISTIAIERQEHGVALAVDGLSIRRADGRRLLSAPKADIIFDPLSLLAGQVKPSRVDIDRLKVELRVRPDGGLDLSAGGEPVPAPGPNAPQAAPQIAPDAAPEPSVAAPTSAPPPATRAKVLRQAARAINLIFDIGQGRDSPIAVLDHFGIRNGRLIIDDREAGQKREFEAFEFSLDRSNAGKRGVADVKMSAKGPSGRWTVEGVARGARDQAHELAIRGSGFSIDEIALMAGKTSLPIDSDIPISFKASASFQGDGHVLDANARLALGQGFWRFDDPEFAPVFLDEFFAAAHWDASAHRAVVDQAQIFSGASHCSFSGVIAPPEHEAAPWSIVFKQVESCVVGPDRKGEKSVALDKIVADLALNLMSKTLKINRVELVGPEVAAAAQGTIDWVNGLHMRMGLSAGNMTAAGVLAVWPNAFGAPVRGWVGDHLISGTLVNFRMAVDLDDLDLRMMRAQHAPMDDRVSMDYTIRDAAFTFLDGAPPVRGVNAVGHSSGRTARIEASSGYIEGSGGRRIDLSNGVLSMPDLETKPIALSISAHGQGALDTLGSVLATPGFAKVASLPLDAKTTKGQFSGDFTFRTKLQPVYDPKLASIEVNATVANFSAEHLVGKASLEQGSLAVTLQNGVTHVTGTGKLFGAPATLEFTRNATEPPKGVITFPMDEAARAKAGLNFGSTVVGPIAVKIVGEVGAAHPQALVELDLAKTGLIYPVPGLYKPAGRPAKAAFTYREDGRGAAALDNFVYDGAGQSAKGVLQLAPDGSLAGAKLSDVKFSPGDNLRIDAEKSGDVMKIVARGAAVDARPFLGDLTGGGSGSGPSTDFDLSLNATLLTGANRQIISNAEMRLARKKNGQYQALSLSGKFGGDPVKGVLTRDGGAPVFSLKTSDGGALLAFFDLYSHMERGQLDAELHLADGGFSGTLDIKDFMLRGEPALKSFANAPNAGKIANKVKLDPNSVSFARLHAELEKSDGRLTVRDGIIANSSVGSTIEGWINFDQNTLDLSGTFVPAYGVNNLFGQLPVIGLVLGGGQEEGLIGVNYRISGKTSAPVLSVNPLSAIAPGFLRKIFGILPH</sequence>
<feature type="compositionally biased region" description="Low complexity" evidence="1">
    <location>
        <begin position="166"/>
        <end position="187"/>
    </location>
</feature>
<keyword evidence="2" id="KW-0472">Membrane</keyword>
<dbReference type="EMBL" id="JAIVFP010000001">
    <property type="protein sequence ID" value="MCI4683390.1"/>
    <property type="molecule type" value="Genomic_DNA"/>
</dbReference>
<evidence type="ECO:0000256" key="2">
    <source>
        <dbReference type="SAM" id="Phobius"/>
    </source>
</evidence>
<gene>
    <name evidence="3" type="ORF">K2U94_11535</name>
</gene>
<keyword evidence="2" id="KW-1133">Transmembrane helix</keyword>
<feature type="transmembrane region" description="Helical" evidence="2">
    <location>
        <begin position="28"/>
        <end position="51"/>
    </location>
</feature>
<feature type="region of interest" description="Disordered" evidence="1">
    <location>
        <begin position="149"/>
        <end position="192"/>
    </location>
</feature>
<protein>
    <submittedName>
        <fullName evidence="3">DUF3971 domain-containing protein</fullName>
    </submittedName>
</protein>
<dbReference type="PANTHER" id="PTHR30441">
    <property type="entry name" value="DUF748 DOMAIN-CONTAINING PROTEIN"/>
    <property type="match status" value="1"/>
</dbReference>
<dbReference type="PANTHER" id="PTHR30441:SF8">
    <property type="entry name" value="DUF748 DOMAIN-CONTAINING PROTEIN"/>
    <property type="match status" value="1"/>
</dbReference>
<dbReference type="Proteomes" id="UP001139104">
    <property type="component" value="Unassembled WGS sequence"/>
</dbReference>
<keyword evidence="2" id="KW-0812">Transmembrane</keyword>